<name>A0A6B3R3X8_9FLAO</name>
<keyword evidence="1" id="KW-0677">Repeat</keyword>
<feature type="non-terminal residue" evidence="3">
    <location>
        <position position="1"/>
    </location>
</feature>
<evidence type="ECO:0000313" key="4">
    <source>
        <dbReference type="Proteomes" id="UP000478505"/>
    </source>
</evidence>
<dbReference type="Proteomes" id="UP000478505">
    <property type="component" value="Unassembled WGS sequence"/>
</dbReference>
<dbReference type="PANTHER" id="PTHR13833">
    <property type="match status" value="1"/>
</dbReference>
<dbReference type="PROSITE" id="PS51125">
    <property type="entry name" value="NHL"/>
    <property type="match status" value="4"/>
</dbReference>
<dbReference type="Gene3D" id="2.120.10.30">
    <property type="entry name" value="TolB, C-terminal domain"/>
    <property type="match status" value="2"/>
</dbReference>
<feature type="repeat" description="NHL" evidence="2">
    <location>
        <begin position="64"/>
        <end position="95"/>
    </location>
</feature>
<dbReference type="SUPFAM" id="SSF101898">
    <property type="entry name" value="NHL repeat"/>
    <property type="match status" value="1"/>
</dbReference>
<accession>A0A6B3R3X8</accession>
<dbReference type="InterPro" id="IPR001258">
    <property type="entry name" value="NHL_repeat"/>
</dbReference>
<feature type="repeat" description="NHL" evidence="2">
    <location>
        <begin position="1"/>
        <end position="42"/>
    </location>
</feature>
<evidence type="ECO:0008006" key="5">
    <source>
        <dbReference type="Google" id="ProtNLM"/>
    </source>
</evidence>
<dbReference type="Pfam" id="PF01436">
    <property type="entry name" value="NHL"/>
    <property type="match status" value="4"/>
</dbReference>
<protein>
    <recommendedName>
        <fullName evidence="5">NHL repeat-containing protein</fullName>
    </recommendedName>
</protein>
<organism evidence="3 4">
    <name type="scientific">Psychroflexus aurantiacus</name>
    <dbReference type="NCBI Taxonomy" id="2709310"/>
    <lineage>
        <taxon>Bacteria</taxon>
        <taxon>Pseudomonadati</taxon>
        <taxon>Bacteroidota</taxon>
        <taxon>Flavobacteriia</taxon>
        <taxon>Flavobacteriales</taxon>
        <taxon>Flavobacteriaceae</taxon>
        <taxon>Psychroflexus</taxon>
    </lineage>
</organism>
<evidence type="ECO:0000313" key="3">
    <source>
        <dbReference type="EMBL" id="NEV95103.1"/>
    </source>
</evidence>
<reference evidence="3 4" key="1">
    <citation type="submission" date="2020-02" db="EMBL/GenBank/DDBJ databases">
        <title>Flavobacteriaceae Psychroflexus bacterium YR1-1, complete genome.</title>
        <authorList>
            <person name="Li Y."/>
            <person name="Wu S."/>
        </authorList>
    </citation>
    <scope>NUCLEOTIDE SEQUENCE [LARGE SCALE GENOMIC DNA]</scope>
    <source>
        <strain evidence="3 4">YR1-1</strain>
    </source>
</reference>
<proteinExistence type="predicted"/>
<dbReference type="InterPro" id="IPR011042">
    <property type="entry name" value="6-blade_b-propeller_TolB-like"/>
</dbReference>
<evidence type="ECO:0000256" key="1">
    <source>
        <dbReference type="ARBA" id="ARBA00022737"/>
    </source>
</evidence>
<comment type="caution">
    <text evidence="3">The sequence shown here is derived from an EMBL/GenBank/DDBJ whole genome shotgun (WGS) entry which is preliminary data.</text>
</comment>
<sequence>GFADGTGSSAQFNYPIGVAVDASGTVYVADANNHRIRKITPAGAVSTLAGSTYGFADGTGISAQFANPTGVAVDASGTVYVADQFNHRIRKITSAGVVSTLAGNIRGFADGEGSSAQFNNPLGVTLDASGNVYVADGSNHRIRKITSARVVSTLAGSIRGFADGEGNSAQFNYPTGVAVDASGTVYVTDYFNHRIRKITAAGVVSTLAGSGVSGFA</sequence>
<dbReference type="AlphaFoldDB" id="A0A6B3R3X8"/>
<keyword evidence="4" id="KW-1185">Reference proteome</keyword>
<feature type="repeat" description="NHL" evidence="2">
    <location>
        <begin position="170"/>
        <end position="201"/>
    </location>
</feature>
<gene>
    <name evidence="3" type="ORF">G3567_13255</name>
</gene>
<evidence type="ECO:0000256" key="2">
    <source>
        <dbReference type="PROSITE-ProRule" id="PRU00504"/>
    </source>
</evidence>
<dbReference type="PANTHER" id="PTHR13833:SF71">
    <property type="entry name" value="NHL DOMAIN-CONTAINING PROTEIN"/>
    <property type="match status" value="1"/>
</dbReference>
<dbReference type="RefSeq" id="WP_205521242.1">
    <property type="nucleotide sequence ID" value="NZ_JAAIKD010000040.1"/>
</dbReference>
<dbReference type="EMBL" id="JAAIKD010000040">
    <property type="protein sequence ID" value="NEV95103.1"/>
    <property type="molecule type" value="Genomic_DNA"/>
</dbReference>
<feature type="non-terminal residue" evidence="3">
    <location>
        <position position="216"/>
    </location>
</feature>
<feature type="repeat" description="NHL" evidence="2">
    <location>
        <begin position="117"/>
        <end position="148"/>
    </location>
</feature>